<dbReference type="Pfam" id="PF20153">
    <property type="entry name" value="DUF6535"/>
    <property type="match status" value="1"/>
</dbReference>
<evidence type="ECO:0000313" key="4">
    <source>
        <dbReference type="Proteomes" id="UP000076722"/>
    </source>
</evidence>
<evidence type="ECO:0000256" key="1">
    <source>
        <dbReference type="SAM" id="Phobius"/>
    </source>
</evidence>
<evidence type="ECO:0000259" key="2">
    <source>
        <dbReference type="Pfam" id="PF20153"/>
    </source>
</evidence>
<dbReference type="Proteomes" id="UP000076722">
    <property type="component" value="Unassembled WGS sequence"/>
</dbReference>
<reference evidence="3 4" key="1">
    <citation type="journal article" date="2016" name="Mol. Biol. Evol.">
        <title>Comparative Genomics of Early-Diverging Mushroom-Forming Fungi Provides Insights into the Origins of Lignocellulose Decay Capabilities.</title>
        <authorList>
            <person name="Nagy L.G."/>
            <person name="Riley R."/>
            <person name="Tritt A."/>
            <person name="Adam C."/>
            <person name="Daum C."/>
            <person name="Floudas D."/>
            <person name="Sun H."/>
            <person name="Yadav J.S."/>
            <person name="Pangilinan J."/>
            <person name="Larsson K.H."/>
            <person name="Matsuura K."/>
            <person name="Barry K."/>
            <person name="Labutti K."/>
            <person name="Kuo R."/>
            <person name="Ohm R.A."/>
            <person name="Bhattacharya S.S."/>
            <person name="Shirouzu T."/>
            <person name="Yoshinaga Y."/>
            <person name="Martin F.M."/>
            <person name="Grigoriev I.V."/>
            <person name="Hibbett D.S."/>
        </authorList>
    </citation>
    <scope>NUCLEOTIDE SEQUENCE [LARGE SCALE GENOMIC DNA]</scope>
    <source>
        <strain evidence="3 4">HHB9708</strain>
    </source>
</reference>
<organism evidence="3 4">
    <name type="scientific">Sistotremastrum niveocremeum HHB9708</name>
    <dbReference type="NCBI Taxonomy" id="1314777"/>
    <lineage>
        <taxon>Eukaryota</taxon>
        <taxon>Fungi</taxon>
        <taxon>Dikarya</taxon>
        <taxon>Basidiomycota</taxon>
        <taxon>Agaricomycotina</taxon>
        <taxon>Agaricomycetes</taxon>
        <taxon>Sistotremastrales</taxon>
        <taxon>Sistotremastraceae</taxon>
        <taxon>Sertulicium</taxon>
        <taxon>Sertulicium niveocremeum</taxon>
    </lineage>
</organism>
<keyword evidence="1" id="KW-0472">Membrane</keyword>
<accession>A0A164MTD3</accession>
<gene>
    <name evidence="3" type="ORF">SISNIDRAFT_491416</name>
</gene>
<feature type="domain" description="DUF6535" evidence="2">
    <location>
        <begin position="50"/>
        <end position="136"/>
    </location>
</feature>
<dbReference type="EMBL" id="KV419459">
    <property type="protein sequence ID" value="KZS87013.1"/>
    <property type="molecule type" value="Genomic_DNA"/>
</dbReference>
<feature type="transmembrane region" description="Helical" evidence="1">
    <location>
        <begin position="193"/>
        <end position="221"/>
    </location>
</feature>
<dbReference type="AlphaFoldDB" id="A0A164MTD3"/>
<evidence type="ECO:0000313" key="3">
    <source>
        <dbReference type="EMBL" id="KZS87013.1"/>
    </source>
</evidence>
<keyword evidence="4" id="KW-1185">Reference proteome</keyword>
<sequence>MSLNETMKDVKRTLIDHGKKFDILTRDVANKHAREPYDEKEPDDESTCTALFEMAMAKTTAEVENWIKRVDVSLVFIALFSAVLTAFLIPATQSLIPSSNFSPSQLPGPVPPVSLQNICVLWYLALILSVLDAETTIENDSSVHALRYEASPFGGALTSLVLALATIGKNLAIRVPATIVHLIRWIYTGSFNLSVLFFPISIILIPFLIVIVPFWIIVAFWRVKVDTQNQGKLVGTYMELISEGGDPDLLERVVPSFSYQEWIHHGKGSVTHLEKAYNRLMATDMSTRVHETLKTRFQNLIAFYRSNSSGVKNRLKNDFISFVVDRCSFPQDFHTQVFITSLGKDNDDLSSFSSLSFEACVVSVLCSYDRLDPVGNRTGIFDLAQTYTSRLIREQPENALDIDRCSCIKSLTQHPRSVNEVLIEYIVRDHRTDILRCLNDFLRHIDHGRLNPDTVFQVFLSVSESLPPDIDISPIIRYASRHSDSAHSFAAGARIVSHLYSRPFSQISDPVAVLAFLQTFFLVSGFSHVVTLQAYQHPEELQALLRAWILIFKFRLKPPIADTLFDLVSTIIA</sequence>
<keyword evidence="1" id="KW-1133">Transmembrane helix</keyword>
<dbReference type="InterPro" id="IPR045338">
    <property type="entry name" value="DUF6535"/>
</dbReference>
<protein>
    <recommendedName>
        <fullName evidence="2">DUF6535 domain-containing protein</fullName>
    </recommendedName>
</protein>
<proteinExistence type="predicted"/>
<name>A0A164MTD3_9AGAM</name>
<feature type="transmembrane region" description="Helical" evidence="1">
    <location>
        <begin position="74"/>
        <end position="93"/>
    </location>
</feature>
<keyword evidence="1" id="KW-0812">Transmembrane</keyword>
<feature type="transmembrane region" description="Helical" evidence="1">
    <location>
        <begin position="152"/>
        <end position="173"/>
    </location>
</feature>